<evidence type="ECO:0000256" key="2">
    <source>
        <dbReference type="ARBA" id="ARBA00022801"/>
    </source>
</evidence>
<dbReference type="SUPFAM" id="SSF52540">
    <property type="entry name" value="P-loop containing nucleoside triphosphate hydrolases"/>
    <property type="match status" value="1"/>
</dbReference>
<keyword evidence="2" id="KW-0378">Hydrolase</keyword>
<keyword evidence="4" id="KW-0067">ATP-binding</keyword>
<keyword evidence="8" id="KW-1185">Reference proteome</keyword>
<dbReference type="RefSeq" id="WP_021225225.1">
    <property type="nucleotide sequence ID" value="NZ_ATDP01000075.1"/>
</dbReference>
<sequence>MADGMPDLLAIGRGAIVAPAGCGKTELLSRALTRHTARTPILVLTHTNAGVAALKGRLDRAGVQPRLYRLATIDGWAMRLIKTFPLRSGHDPAILEGRTPGYVAIRRAAARLLLSGHVSDVIQASYARLLVDEYQDCSELQHQLVCALSALLPTAVVGDPMQAIFGFDRNDPLADWNGQVLGHFSVAGTLGDPWRWRNAGTETFGRWLLHVRGELHAGRKIDLRQAVPEVRWVQLDGSQNDHPKQLGACQSRSPATDGSVLIIGDSRNPGSQQRFASQTPGAVTVEAVDLRDLVSFAEALDLASQQATGQILDFAQKLMTNVGTAQLVQRLDTLRRGQARKEANEVESAALAFEADRCHQRVAALLVELNKQSGARVFRPAVFRACMQALQRCERGGTPFVETAIAMREEYRLVGRSLPRRAVGSTLLLKGLEADVAVILGADELDARHLYVAMTRGSRELVICAQSPILG</sequence>
<evidence type="ECO:0000313" key="8">
    <source>
        <dbReference type="Proteomes" id="UP000015531"/>
    </source>
</evidence>
<evidence type="ECO:0000256" key="5">
    <source>
        <dbReference type="ARBA" id="ARBA00034923"/>
    </source>
</evidence>
<gene>
    <name evidence="7" type="ORF">RLDS_07015</name>
</gene>
<feature type="domain" description="UvrD-like helicase ATP-binding" evidence="6">
    <location>
        <begin position="117"/>
        <end position="168"/>
    </location>
</feature>
<evidence type="ECO:0000256" key="4">
    <source>
        <dbReference type="ARBA" id="ARBA00022840"/>
    </source>
</evidence>
<dbReference type="Pfam" id="PF00580">
    <property type="entry name" value="UvrD-helicase"/>
    <property type="match status" value="1"/>
</dbReference>
<organism evidence="7 8">
    <name type="scientific">Sphingobium lactosutens DS20</name>
    <dbReference type="NCBI Taxonomy" id="1331060"/>
    <lineage>
        <taxon>Bacteria</taxon>
        <taxon>Pseudomonadati</taxon>
        <taxon>Pseudomonadota</taxon>
        <taxon>Alphaproteobacteria</taxon>
        <taxon>Sphingomonadales</taxon>
        <taxon>Sphingomonadaceae</taxon>
        <taxon>Sphingobium</taxon>
    </lineage>
</organism>
<dbReference type="GO" id="GO:0005829">
    <property type="term" value="C:cytosol"/>
    <property type="evidence" value="ECO:0007669"/>
    <property type="project" value="TreeGrafter"/>
</dbReference>
<dbReference type="GO" id="GO:0003677">
    <property type="term" value="F:DNA binding"/>
    <property type="evidence" value="ECO:0007669"/>
    <property type="project" value="InterPro"/>
</dbReference>
<dbReference type="InterPro" id="IPR014016">
    <property type="entry name" value="UvrD-like_ATP-bd"/>
</dbReference>
<name>T0HJN0_9SPHN</name>
<dbReference type="GO" id="GO:0000725">
    <property type="term" value="P:recombinational repair"/>
    <property type="evidence" value="ECO:0007669"/>
    <property type="project" value="TreeGrafter"/>
</dbReference>
<reference evidence="7 8" key="1">
    <citation type="journal article" date="2013" name="Genome Announc.">
        <title>Draft Genome Sequence of Sphingobium lactosutens Strain DS20T, Isolated from a Hexachlorocyclohexane Dumpsite.</title>
        <authorList>
            <person name="Kumar R."/>
            <person name="Dwivedi V."/>
            <person name="Negi V."/>
            <person name="Khurana J.P."/>
            <person name="Lal R."/>
        </authorList>
    </citation>
    <scope>NUCLEOTIDE SEQUENCE [LARGE SCALE GENOMIC DNA]</scope>
    <source>
        <strain evidence="7 8">DS20</strain>
    </source>
</reference>
<proteinExistence type="predicted"/>
<dbReference type="PANTHER" id="PTHR11070">
    <property type="entry name" value="UVRD / RECB / PCRA DNA HELICASE FAMILY MEMBER"/>
    <property type="match status" value="1"/>
</dbReference>
<dbReference type="InterPro" id="IPR027417">
    <property type="entry name" value="P-loop_NTPase"/>
</dbReference>
<dbReference type="eggNOG" id="COG0210">
    <property type="taxonomic scope" value="Bacteria"/>
</dbReference>
<evidence type="ECO:0000256" key="3">
    <source>
        <dbReference type="ARBA" id="ARBA00022806"/>
    </source>
</evidence>
<dbReference type="EMBL" id="ATDP01000075">
    <property type="protein sequence ID" value="EQB16561.1"/>
    <property type="molecule type" value="Genomic_DNA"/>
</dbReference>
<dbReference type="GO" id="GO:0005524">
    <property type="term" value="F:ATP binding"/>
    <property type="evidence" value="ECO:0007669"/>
    <property type="project" value="UniProtKB-KW"/>
</dbReference>
<comment type="caution">
    <text evidence="7">The sequence shown here is derived from an EMBL/GenBank/DDBJ whole genome shotgun (WGS) entry which is preliminary data.</text>
</comment>
<dbReference type="AlphaFoldDB" id="T0HJN0"/>
<dbReference type="InterPro" id="IPR000212">
    <property type="entry name" value="DNA_helicase_UvrD/REP"/>
</dbReference>
<keyword evidence="3" id="KW-0347">Helicase</keyword>
<keyword evidence="1" id="KW-0547">Nucleotide-binding</keyword>
<dbReference type="GO" id="GO:0016787">
    <property type="term" value="F:hydrolase activity"/>
    <property type="evidence" value="ECO:0007669"/>
    <property type="project" value="UniProtKB-KW"/>
</dbReference>
<dbReference type="GO" id="GO:0043138">
    <property type="term" value="F:3'-5' DNA helicase activity"/>
    <property type="evidence" value="ECO:0007669"/>
    <property type="project" value="TreeGrafter"/>
</dbReference>
<dbReference type="Proteomes" id="UP000015531">
    <property type="component" value="Unassembled WGS sequence"/>
</dbReference>
<dbReference type="PANTHER" id="PTHR11070:SF2">
    <property type="entry name" value="ATP-DEPENDENT DNA HELICASE SRS2"/>
    <property type="match status" value="1"/>
</dbReference>
<dbReference type="GO" id="GO:0033202">
    <property type="term" value="C:DNA helicase complex"/>
    <property type="evidence" value="ECO:0007669"/>
    <property type="project" value="TreeGrafter"/>
</dbReference>
<protein>
    <recommendedName>
        <fullName evidence="5">DNA 3'-5' helicase II</fullName>
    </recommendedName>
</protein>
<evidence type="ECO:0000259" key="6">
    <source>
        <dbReference type="Pfam" id="PF00580"/>
    </source>
</evidence>
<accession>T0HJN0</accession>
<dbReference type="PATRIC" id="fig|1331060.3.peg.1323"/>
<evidence type="ECO:0000256" key="1">
    <source>
        <dbReference type="ARBA" id="ARBA00022741"/>
    </source>
</evidence>
<dbReference type="Gene3D" id="3.40.50.300">
    <property type="entry name" value="P-loop containing nucleotide triphosphate hydrolases"/>
    <property type="match status" value="2"/>
</dbReference>
<evidence type="ECO:0000313" key="7">
    <source>
        <dbReference type="EMBL" id="EQB16561.1"/>
    </source>
</evidence>